<accession>A0A8S3YZ78</accession>
<proteinExistence type="predicted"/>
<dbReference type="Proteomes" id="UP000678393">
    <property type="component" value="Unassembled WGS sequence"/>
</dbReference>
<dbReference type="EMBL" id="CAJHNH020001256">
    <property type="protein sequence ID" value="CAG5122304.1"/>
    <property type="molecule type" value="Genomic_DNA"/>
</dbReference>
<sequence>SEPRELPAADFCPDGRPPGALPQRNLDHQECQRRGPRLLPVPCQQRGWVRHQQSHPSEHS</sequence>
<feature type="region of interest" description="Disordered" evidence="1">
    <location>
        <begin position="1"/>
        <end position="24"/>
    </location>
</feature>
<evidence type="ECO:0000313" key="3">
    <source>
        <dbReference type="Proteomes" id="UP000678393"/>
    </source>
</evidence>
<name>A0A8S3YZ78_9EUPU</name>
<feature type="non-terminal residue" evidence="2">
    <location>
        <position position="60"/>
    </location>
</feature>
<organism evidence="2 3">
    <name type="scientific">Candidula unifasciata</name>
    <dbReference type="NCBI Taxonomy" id="100452"/>
    <lineage>
        <taxon>Eukaryota</taxon>
        <taxon>Metazoa</taxon>
        <taxon>Spiralia</taxon>
        <taxon>Lophotrochozoa</taxon>
        <taxon>Mollusca</taxon>
        <taxon>Gastropoda</taxon>
        <taxon>Heterobranchia</taxon>
        <taxon>Euthyneura</taxon>
        <taxon>Panpulmonata</taxon>
        <taxon>Eupulmonata</taxon>
        <taxon>Stylommatophora</taxon>
        <taxon>Helicina</taxon>
        <taxon>Helicoidea</taxon>
        <taxon>Geomitridae</taxon>
        <taxon>Candidula</taxon>
    </lineage>
</organism>
<gene>
    <name evidence="2" type="ORF">CUNI_LOCUS7862</name>
</gene>
<reference evidence="2" key="1">
    <citation type="submission" date="2021-04" db="EMBL/GenBank/DDBJ databases">
        <authorList>
            <consortium name="Molecular Ecology Group"/>
        </authorList>
    </citation>
    <scope>NUCLEOTIDE SEQUENCE</scope>
</reference>
<protein>
    <submittedName>
        <fullName evidence="2">Uncharacterized protein</fullName>
    </submittedName>
</protein>
<dbReference type="AlphaFoldDB" id="A0A8S3YZ78"/>
<comment type="caution">
    <text evidence="2">The sequence shown here is derived from an EMBL/GenBank/DDBJ whole genome shotgun (WGS) entry which is preliminary data.</text>
</comment>
<evidence type="ECO:0000256" key="1">
    <source>
        <dbReference type="SAM" id="MobiDB-lite"/>
    </source>
</evidence>
<evidence type="ECO:0000313" key="2">
    <source>
        <dbReference type="EMBL" id="CAG5122304.1"/>
    </source>
</evidence>
<feature type="non-terminal residue" evidence="2">
    <location>
        <position position="1"/>
    </location>
</feature>
<keyword evidence="3" id="KW-1185">Reference proteome</keyword>